<dbReference type="GeneID" id="89971848"/>
<feature type="region of interest" description="Disordered" evidence="3">
    <location>
        <begin position="500"/>
        <end position="528"/>
    </location>
</feature>
<dbReference type="SUPFAM" id="SSF50965">
    <property type="entry name" value="Galactose oxidase, central domain"/>
    <property type="match status" value="1"/>
</dbReference>
<dbReference type="RefSeq" id="XP_064704970.1">
    <property type="nucleotide sequence ID" value="XM_064847249.1"/>
</dbReference>
<dbReference type="AlphaFoldDB" id="A0AAV9N6N8"/>
<evidence type="ECO:0000313" key="6">
    <source>
        <dbReference type="EMBL" id="KAK5050384.1"/>
    </source>
</evidence>
<dbReference type="PANTHER" id="PTHR47435">
    <property type="entry name" value="KELCH REPEAT PROTEIN (AFU_ORTHOLOGUE AFUA_5G12780)"/>
    <property type="match status" value="1"/>
</dbReference>
<dbReference type="InterPro" id="IPR011043">
    <property type="entry name" value="Gal_Oxase/kelch_b-propeller"/>
</dbReference>
<keyword evidence="4" id="KW-0812">Transmembrane</keyword>
<keyword evidence="5" id="KW-0732">Signal</keyword>
<evidence type="ECO:0000256" key="4">
    <source>
        <dbReference type="SAM" id="Phobius"/>
    </source>
</evidence>
<feature type="signal peptide" evidence="5">
    <location>
        <begin position="1"/>
        <end position="21"/>
    </location>
</feature>
<reference evidence="6 7" key="1">
    <citation type="submission" date="2023-08" db="EMBL/GenBank/DDBJ databases">
        <title>Black Yeasts Isolated from many extreme environments.</title>
        <authorList>
            <person name="Coleine C."/>
            <person name="Stajich J.E."/>
            <person name="Selbmann L."/>
        </authorList>
    </citation>
    <scope>NUCLEOTIDE SEQUENCE [LARGE SCALE GENOMIC DNA]</scope>
    <source>
        <strain evidence="6 7">CCFEE 5792</strain>
    </source>
</reference>
<keyword evidence="4" id="KW-1133">Transmembrane helix</keyword>
<evidence type="ECO:0000256" key="1">
    <source>
        <dbReference type="ARBA" id="ARBA00022737"/>
    </source>
</evidence>
<feature type="compositionally biased region" description="Low complexity" evidence="3">
    <location>
        <begin position="447"/>
        <end position="463"/>
    </location>
</feature>
<name>A0AAV9N6N8_9EURO</name>
<keyword evidence="2" id="KW-0408">Iron</keyword>
<dbReference type="PANTHER" id="PTHR47435:SF4">
    <property type="entry name" value="KELCH REPEAT PROTEIN (AFU_ORTHOLOGUE AFUA_5G12780)"/>
    <property type="match status" value="1"/>
</dbReference>
<dbReference type="InterPro" id="IPR015915">
    <property type="entry name" value="Kelch-typ_b-propeller"/>
</dbReference>
<dbReference type="Gene3D" id="1.20.5.510">
    <property type="entry name" value="Single helix bin"/>
    <property type="match status" value="1"/>
</dbReference>
<keyword evidence="1" id="KW-0677">Repeat</keyword>
<sequence>MAPSIIELCSLLCILISPAVAQAPQDPLKDFCRRYGHQTTIIDRKLYIDGGWVYANPIPQNPIPTINQVLVYSDLEHSKDGMPPQYANLSKNSTVPDVAGGTLWPDEVNKVFWLYGGEFSAAPSTFQLWGYDTLLNQWNISSATTTSGSAIQRVSYGGGTSLHNKGYYYGGYLNSFTNPLWSGAAFATSGLTIFDMDANTITNNTGPDNVGRAEGVLLSVPASAAGLLIYFGGVEFSRDSENSTEVAKSMSEIMIYDVGDSKWYKQTATGQIPENRRKFCAGATWTDDQSSYNIYIYGGFGFGENSTGFDDVYILTMPTFEWIKWYPEAPGASAPHGLLTCNVIDHGQMMVMGGNFTNSTACDVPSVGAQHNLNLGQNNVEDSKWFQYLPNLTTYEVPPAIQSVVDGTAEGGATSLEPVGGWSDAALAVYFGAKAQFDERTPTRYIPPTVTATTEPTSTPAPEKSNTGAIVGGAVGGVVALIIFGLAIFFWLRRRKAATQGNAKSGGSHPPSNVLEAPGSSNDDKIPMVRPKMEYSTNSSHSQNIPPYSPPQMGPFGQYSQQPYPYPQPFYPGHPQQQNYGIQQMYSPLGGPHPAEMYTQQPQYLPQEMQAAPPVRQMTHEMPSNPVDQAKLGEVSRSVPQRVGSPDIKSETLQSQTPTDRT</sequence>
<dbReference type="Proteomes" id="UP001358417">
    <property type="component" value="Unassembled WGS sequence"/>
</dbReference>
<evidence type="ECO:0000256" key="5">
    <source>
        <dbReference type="SAM" id="SignalP"/>
    </source>
</evidence>
<proteinExistence type="predicted"/>
<protein>
    <recommendedName>
        <fullName evidence="8">Kelch repeat-containing protein</fullName>
    </recommendedName>
</protein>
<dbReference type="Gene3D" id="2.120.10.80">
    <property type="entry name" value="Kelch-type beta propeller"/>
    <property type="match status" value="2"/>
</dbReference>
<feature type="compositionally biased region" description="Polar residues" evidence="3">
    <location>
        <begin position="651"/>
        <end position="662"/>
    </location>
</feature>
<evidence type="ECO:0000313" key="7">
    <source>
        <dbReference type="Proteomes" id="UP001358417"/>
    </source>
</evidence>
<evidence type="ECO:0008006" key="8">
    <source>
        <dbReference type="Google" id="ProtNLM"/>
    </source>
</evidence>
<accession>A0AAV9N6N8</accession>
<keyword evidence="4" id="KW-0472">Membrane</keyword>
<gene>
    <name evidence="6" type="ORF">LTR84_003665</name>
</gene>
<feature type="chain" id="PRO_5043474347" description="Kelch repeat-containing protein" evidence="5">
    <location>
        <begin position="22"/>
        <end position="662"/>
    </location>
</feature>
<comment type="caution">
    <text evidence="6">The sequence shown here is derived from an EMBL/GenBank/DDBJ whole genome shotgun (WGS) entry which is preliminary data.</text>
</comment>
<evidence type="ECO:0000256" key="2">
    <source>
        <dbReference type="ARBA" id="ARBA00023004"/>
    </source>
</evidence>
<evidence type="ECO:0000256" key="3">
    <source>
        <dbReference type="SAM" id="MobiDB-lite"/>
    </source>
</evidence>
<feature type="transmembrane region" description="Helical" evidence="4">
    <location>
        <begin position="469"/>
        <end position="492"/>
    </location>
</feature>
<dbReference type="GO" id="GO:0019760">
    <property type="term" value="P:glucosinolate metabolic process"/>
    <property type="evidence" value="ECO:0007669"/>
    <property type="project" value="UniProtKB-ARBA"/>
</dbReference>
<keyword evidence="7" id="KW-1185">Reference proteome</keyword>
<organism evidence="6 7">
    <name type="scientific">Exophiala bonariae</name>
    <dbReference type="NCBI Taxonomy" id="1690606"/>
    <lineage>
        <taxon>Eukaryota</taxon>
        <taxon>Fungi</taxon>
        <taxon>Dikarya</taxon>
        <taxon>Ascomycota</taxon>
        <taxon>Pezizomycotina</taxon>
        <taxon>Eurotiomycetes</taxon>
        <taxon>Chaetothyriomycetidae</taxon>
        <taxon>Chaetothyriales</taxon>
        <taxon>Herpotrichiellaceae</taxon>
        <taxon>Exophiala</taxon>
    </lineage>
</organism>
<dbReference type="EMBL" id="JAVRRD010000017">
    <property type="protein sequence ID" value="KAK5050384.1"/>
    <property type="molecule type" value="Genomic_DNA"/>
</dbReference>
<feature type="region of interest" description="Disordered" evidence="3">
    <location>
        <begin position="618"/>
        <end position="662"/>
    </location>
</feature>
<feature type="region of interest" description="Disordered" evidence="3">
    <location>
        <begin position="445"/>
        <end position="466"/>
    </location>
</feature>